<feature type="repeat" description="WD" evidence="4">
    <location>
        <begin position="28"/>
        <end position="65"/>
    </location>
</feature>
<dbReference type="GeneID" id="33566861"/>
<dbReference type="InParanoid" id="A0A1Y2GFU6"/>
<comment type="similarity">
    <text evidence="1">Belongs to the WD repeat rae1 family.</text>
</comment>
<evidence type="ECO:0000256" key="2">
    <source>
        <dbReference type="ARBA" id="ARBA00022574"/>
    </source>
</evidence>
<dbReference type="FunCoup" id="A0A1Y2GFU6">
    <property type="interactions" value="1141"/>
</dbReference>
<keyword evidence="7" id="KW-1185">Reference proteome</keyword>
<dbReference type="PROSITE" id="PS50082">
    <property type="entry name" value="WD_REPEATS_2"/>
    <property type="match status" value="4"/>
</dbReference>
<feature type="repeat" description="WD" evidence="4">
    <location>
        <begin position="68"/>
        <end position="109"/>
    </location>
</feature>
<organism evidence="6 7">
    <name type="scientific">Lobosporangium transversale</name>
    <dbReference type="NCBI Taxonomy" id="64571"/>
    <lineage>
        <taxon>Eukaryota</taxon>
        <taxon>Fungi</taxon>
        <taxon>Fungi incertae sedis</taxon>
        <taxon>Mucoromycota</taxon>
        <taxon>Mortierellomycotina</taxon>
        <taxon>Mortierellomycetes</taxon>
        <taxon>Mortierellales</taxon>
        <taxon>Mortierellaceae</taxon>
        <taxon>Lobosporangium</taxon>
    </lineage>
</organism>
<proteinExistence type="inferred from homology"/>
<dbReference type="SMART" id="SM00320">
    <property type="entry name" value="WD40"/>
    <property type="match status" value="4"/>
</dbReference>
<dbReference type="PRINTS" id="PR00320">
    <property type="entry name" value="GPROTEINBRPT"/>
</dbReference>
<dbReference type="AlphaFoldDB" id="A0A1Y2GFU6"/>
<evidence type="ECO:0000313" key="6">
    <source>
        <dbReference type="EMBL" id="ORZ09672.1"/>
    </source>
</evidence>
<reference evidence="6 7" key="1">
    <citation type="submission" date="2016-07" db="EMBL/GenBank/DDBJ databases">
        <title>Pervasive Adenine N6-methylation of Active Genes in Fungi.</title>
        <authorList>
            <consortium name="DOE Joint Genome Institute"/>
            <person name="Mondo S.J."/>
            <person name="Dannebaum R.O."/>
            <person name="Kuo R.C."/>
            <person name="Labutti K."/>
            <person name="Haridas S."/>
            <person name="Kuo A."/>
            <person name="Salamov A."/>
            <person name="Ahrendt S.R."/>
            <person name="Lipzen A."/>
            <person name="Sullivan W."/>
            <person name="Andreopoulos W.B."/>
            <person name="Clum A."/>
            <person name="Lindquist E."/>
            <person name="Daum C."/>
            <person name="Ramamoorthy G.K."/>
            <person name="Gryganskyi A."/>
            <person name="Culley D."/>
            <person name="Magnuson J.K."/>
            <person name="James T.Y."/>
            <person name="O'Malley M.A."/>
            <person name="Stajich J.E."/>
            <person name="Spatafora J.W."/>
            <person name="Visel A."/>
            <person name="Grigoriev I.V."/>
        </authorList>
    </citation>
    <scope>NUCLEOTIDE SEQUENCE [LARGE SCALE GENOMIC DNA]</scope>
    <source>
        <strain evidence="6 7">NRRL 3116</strain>
    </source>
</reference>
<keyword evidence="3" id="KW-0677">Repeat</keyword>
<evidence type="ECO:0000256" key="1">
    <source>
        <dbReference type="ARBA" id="ARBA00007830"/>
    </source>
</evidence>
<dbReference type="RefSeq" id="XP_021878942.1">
    <property type="nucleotide sequence ID" value="XM_022025017.1"/>
</dbReference>
<name>A0A1Y2GFU6_9FUNG</name>
<dbReference type="OrthoDB" id="256303at2759"/>
<keyword evidence="2 4" id="KW-0853">WD repeat</keyword>
<evidence type="ECO:0000256" key="5">
    <source>
        <dbReference type="SAM" id="MobiDB-lite"/>
    </source>
</evidence>
<dbReference type="Pfam" id="PF00400">
    <property type="entry name" value="WD40"/>
    <property type="match status" value="4"/>
</dbReference>
<dbReference type="InterPro" id="IPR015943">
    <property type="entry name" value="WD40/YVTN_repeat-like_dom_sf"/>
</dbReference>
<sequence length="348" mass="38312">MAAFFNVLTSNMNTNKPMQDMEVQPFPTDSISEIQFSPQADFLAASSWDNNVRIYEIQSNGTSIAKTMYSHTAPVLCCAWSKDGTKLASGGADKIGKLFDVSTGQSTQVAQHDAPIKEVCWVDGQSPILATGSWDKTIKYWDARQPTPISSITLPERLYTMDSVFPLLVAGTADRHVLVYNLSNPTTPFKSLTSPLKWQTRTIACFPNGTGYGIGSIEGRVAIQYVEDKDAANNFSFKCHREGGTTARDKATVYSVNCINWHPIHGTFATAGADGVFSFWDKDSRQKLKSFPKVGSPISSTCFNRNGTIFAYAISYDWHNGHTGASPQSPNKIMLHSVNEVDVKPRKR</sequence>
<feature type="compositionally biased region" description="Basic and acidic residues" evidence="5">
    <location>
        <begin position="339"/>
        <end position="348"/>
    </location>
</feature>
<dbReference type="SUPFAM" id="SSF50978">
    <property type="entry name" value="WD40 repeat-like"/>
    <property type="match status" value="1"/>
</dbReference>
<dbReference type="FunFam" id="2.130.10.10:FF:000190">
    <property type="entry name" value="Nuclear pore complex subunit"/>
    <property type="match status" value="1"/>
</dbReference>
<dbReference type="EMBL" id="MCFF01000033">
    <property type="protein sequence ID" value="ORZ09672.1"/>
    <property type="molecule type" value="Genomic_DNA"/>
</dbReference>
<dbReference type="PANTHER" id="PTHR10971">
    <property type="entry name" value="MRNA EXPORT FACTOR AND BUB3"/>
    <property type="match status" value="1"/>
</dbReference>
<feature type="repeat" description="WD" evidence="4">
    <location>
        <begin position="109"/>
        <end position="151"/>
    </location>
</feature>
<protein>
    <submittedName>
        <fullName evidence="6">Poly(A)+ RNA export protein</fullName>
    </submittedName>
</protein>
<dbReference type="InterPro" id="IPR036322">
    <property type="entry name" value="WD40_repeat_dom_sf"/>
</dbReference>
<dbReference type="STRING" id="64571.A0A1Y2GFU6"/>
<feature type="region of interest" description="Disordered" evidence="5">
    <location>
        <begin position="326"/>
        <end position="348"/>
    </location>
</feature>
<dbReference type="InterPro" id="IPR020472">
    <property type="entry name" value="WD40_PAC1"/>
</dbReference>
<accession>A0A1Y2GFU6</accession>
<gene>
    <name evidence="6" type="ORF">BCR41DRAFT_358267</name>
</gene>
<evidence type="ECO:0000256" key="3">
    <source>
        <dbReference type="ARBA" id="ARBA00022737"/>
    </source>
</evidence>
<evidence type="ECO:0000313" key="7">
    <source>
        <dbReference type="Proteomes" id="UP000193648"/>
    </source>
</evidence>
<dbReference type="Gene3D" id="2.130.10.10">
    <property type="entry name" value="YVTN repeat-like/Quinoprotein amine dehydrogenase"/>
    <property type="match status" value="1"/>
</dbReference>
<feature type="repeat" description="WD" evidence="4">
    <location>
        <begin position="256"/>
        <end position="290"/>
    </location>
</feature>
<evidence type="ECO:0000256" key="4">
    <source>
        <dbReference type="PROSITE-ProRule" id="PRU00221"/>
    </source>
</evidence>
<comment type="caution">
    <text evidence="6">The sequence shown here is derived from an EMBL/GenBank/DDBJ whole genome shotgun (WGS) entry which is preliminary data.</text>
</comment>
<dbReference type="InterPro" id="IPR001680">
    <property type="entry name" value="WD40_rpt"/>
</dbReference>
<dbReference type="Proteomes" id="UP000193648">
    <property type="component" value="Unassembled WGS sequence"/>
</dbReference>